<dbReference type="EMBL" id="CAMXCT030002798">
    <property type="protein sequence ID" value="CAL4787849.1"/>
    <property type="molecule type" value="Genomic_DNA"/>
</dbReference>
<reference evidence="4 5" key="2">
    <citation type="submission" date="2024-05" db="EMBL/GenBank/DDBJ databases">
        <authorList>
            <person name="Chen Y."/>
            <person name="Shah S."/>
            <person name="Dougan E. K."/>
            <person name="Thang M."/>
            <person name="Chan C."/>
        </authorList>
    </citation>
    <scope>NUCLEOTIDE SEQUENCE [LARGE SCALE GENOMIC DNA]</scope>
</reference>
<gene>
    <name evidence="3" type="ORF">C1SCF055_LOCUS26648</name>
</gene>
<feature type="coiled-coil region" evidence="1">
    <location>
        <begin position="569"/>
        <end position="621"/>
    </location>
</feature>
<keyword evidence="1" id="KW-0175">Coiled coil</keyword>
<evidence type="ECO:0000313" key="4">
    <source>
        <dbReference type="EMBL" id="CAL4787849.1"/>
    </source>
</evidence>
<keyword evidence="5" id="KW-1185">Reference proteome</keyword>
<evidence type="ECO:0000313" key="3">
    <source>
        <dbReference type="EMBL" id="CAI4000537.1"/>
    </source>
</evidence>
<sequence>MAESQAASSGTGSEEKNNLWSCLPSFDPQSDDPKEYADKVHFLEKICPKKDKAMLAPRLAMLMKGTAWAQVRGLDAEKLMDATSGIKTLSSAISTWEEAEELQVYEKFEKVLYKTTQRPDETTQSYVNRLAVAFNEVEGRAVRDFRAFIMLRQSALSVEDKKKVISMIGDTLSPEKVEGAMRQLSTRILMGQSDGKKKVYPLNHVEEETEEAMVVQEAEVYDEEATIQWLAEQGDEEALVVQDFEDQLIEVCQENNDLSMCFNSYTEARAKIRDKLRHRGFWPPRAGKGKMKGGKKGGRFESSFRRKNLSLADRIANSSCRRCGQKGHWKQERPLRSQDKEEVHYIMEEMNNEPEEEILHELPPGVNLMSTVEELFTSMTNQQRLRLNVPKIQQLALVIEFKQMTSAMPKTYVAASLDMALPFPEDQALTYMTEEEDQKIVRPPGIQNLRQWGTMILPEGNHKGKTFLETVEGDYQYSMWIVKHKNLSSDWTKSFQEFVKAWNQMTMSTTRTTALGASAKAKARPKMSEEWSDVEQELIVIPSDLKSEGKMGQNSKRGLAAEPGDQMVTEVDQDRVNQLQAQIAVLQRELAKVIAKSEELMAHLELRAKSLEREVADLMALTTENVRNSSRPSSGPGAQGKLNLLEIYCEEDSQLVRVANMYGLAARRFTIKDGDLSTPEGQKRLWKIVEEQQPDHIWASPECRFWGNFSRWFGEQYGPAKSWKDLFKMAEKKRVEVKLKDLGEEDQLRFAAAKDKELKAWLSHKTVQKAAQGKIPDHAIMRCRWLLSWKGANGDEPPGELALNGKRAKARLVVIGYEDPDIDSVKNDAPTLTKDGRQLVLQQVSSFRWPLISFDISTAFLHGRGDGRNLGLHPTPEIQEALEMGPTDQCALNGGAYGRVDAPFLWFCEIRDELLNQGCKQHLCLHVW</sequence>
<dbReference type="EMBL" id="CAMXCT020002798">
    <property type="protein sequence ID" value="CAL1153912.1"/>
    <property type="molecule type" value="Genomic_DNA"/>
</dbReference>
<feature type="compositionally biased region" description="Polar residues" evidence="2">
    <location>
        <begin position="1"/>
        <end position="12"/>
    </location>
</feature>
<reference evidence="3" key="1">
    <citation type="submission" date="2022-10" db="EMBL/GenBank/DDBJ databases">
        <authorList>
            <person name="Chen Y."/>
            <person name="Dougan E. K."/>
            <person name="Chan C."/>
            <person name="Rhodes N."/>
            <person name="Thang M."/>
        </authorList>
    </citation>
    <scope>NUCLEOTIDE SEQUENCE</scope>
</reference>
<evidence type="ECO:0000256" key="1">
    <source>
        <dbReference type="SAM" id="Coils"/>
    </source>
</evidence>
<proteinExistence type="predicted"/>
<name>A0A9P1G7X3_9DINO</name>
<comment type="caution">
    <text evidence="3">The sequence shown here is derived from an EMBL/GenBank/DDBJ whole genome shotgun (WGS) entry which is preliminary data.</text>
</comment>
<accession>A0A9P1G7X3</accession>
<organism evidence="3">
    <name type="scientific">Cladocopium goreaui</name>
    <dbReference type="NCBI Taxonomy" id="2562237"/>
    <lineage>
        <taxon>Eukaryota</taxon>
        <taxon>Sar</taxon>
        <taxon>Alveolata</taxon>
        <taxon>Dinophyceae</taxon>
        <taxon>Suessiales</taxon>
        <taxon>Symbiodiniaceae</taxon>
        <taxon>Cladocopium</taxon>
    </lineage>
</organism>
<evidence type="ECO:0000256" key="2">
    <source>
        <dbReference type="SAM" id="MobiDB-lite"/>
    </source>
</evidence>
<evidence type="ECO:0000313" key="5">
    <source>
        <dbReference type="Proteomes" id="UP001152797"/>
    </source>
</evidence>
<dbReference type="Proteomes" id="UP001152797">
    <property type="component" value="Unassembled WGS sequence"/>
</dbReference>
<dbReference type="AlphaFoldDB" id="A0A9P1G7X3"/>
<protein>
    <submittedName>
        <fullName evidence="4">Retrovirus-related Pol polyprotein from transposon RE1 (Retro element 1) (AtRE1)</fullName>
    </submittedName>
</protein>
<dbReference type="OrthoDB" id="448915at2759"/>
<dbReference type="EMBL" id="CAMXCT010002798">
    <property type="protein sequence ID" value="CAI4000537.1"/>
    <property type="molecule type" value="Genomic_DNA"/>
</dbReference>
<feature type="region of interest" description="Disordered" evidence="2">
    <location>
        <begin position="1"/>
        <end position="24"/>
    </location>
</feature>